<keyword evidence="8" id="KW-0406">Ion transport</keyword>
<dbReference type="AlphaFoldDB" id="E4X6H9"/>
<feature type="transmembrane region" description="Helical" evidence="11">
    <location>
        <begin position="125"/>
        <end position="146"/>
    </location>
</feature>
<evidence type="ECO:0000256" key="4">
    <source>
        <dbReference type="ARBA" id="ARBA00022692"/>
    </source>
</evidence>
<comment type="subcellular location">
    <subcellularLocation>
        <location evidence="1">Membrane</location>
        <topology evidence="1">Multi-pass membrane protein</topology>
    </subcellularLocation>
</comment>
<evidence type="ECO:0000256" key="9">
    <source>
        <dbReference type="ARBA" id="ARBA00023136"/>
    </source>
</evidence>
<evidence type="ECO:0000256" key="5">
    <source>
        <dbReference type="ARBA" id="ARBA00022826"/>
    </source>
</evidence>
<dbReference type="InParanoid" id="E4X6H9"/>
<protein>
    <recommendedName>
        <fullName evidence="12">Ion transport domain-containing protein</fullName>
    </recommendedName>
</protein>
<dbReference type="EMBL" id="FN653027">
    <property type="protein sequence ID" value="CBY07861.1"/>
    <property type="molecule type" value="Genomic_DNA"/>
</dbReference>
<dbReference type="GO" id="GO:0005249">
    <property type="term" value="F:voltage-gated potassium channel activity"/>
    <property type="evidence" value="ECO:0007669"/>
    <property type="project" value="InterPro"/>
</dbReference>
<keyword evidence="10" id="KW-0407">Ion channel</keyword>
<keyword evidence="3" id="KW-0633">Potassium transport</keyword>
<proteinExistence type="predicted"/>
<reference evidence="13" key="1">
    <citation type="journal article" date="2010" name="Science">
        <title>Plasticity of animal genome architecture unmasked by rapid evolution of a pelagic tunicate.</title>
        <authorList>
            <person name="Denoeud F."/>
            <person name="Henriet S."/>
            <person name="Mungpakdee S."/>
            <person name="Aury J.M."/>
            <person name="Da Silva C."/>
            <person name="Brinkmann H."/>
            <person name="Mikhaleva J."/>
            <person name="Olsen L.C."/>
            <person name="Jubin C."/>
            <person name="Canestro C."/>
            <person name="Bouquet J.M."/>
            <person name="Danks G."/>
            <person name="Poulain J."/>
            <person name="Campsteijn C."/>
            <person name="Adamski M."/>
            <person name="Cross I."/>
            <person name="Yadetie F."/>
            <person name="Muffato M."/>
            <person name="Louis A."/>
            <person name="Butcher S."/>
            <person name="Tsagkogeorga G."/>
            <person name="Konrad A."/>
            <person name="Singh S."/>
            <person name="Jensen M.F."/>
            <person name="Cong E.H."/>
            <person name="Eikeseth-Otteraa H."/>
            <person name="Noel B."/>
            <person name="Anthouard V."/>
            <person name="Porcel B.M."/>
            <person name="Kachouri-Lafond R."/>
            <person name="Nishino A."/>
            <person name="Ugolini M."/>
            <person name="Chourrout P."/>
            <person name="Nishida H."/>
            <person name="Aasland R."/>
            <person name="Huzurbazar S."/>
            <person name="Westhof E."/>
            <person name="Delsuc F."/>
            <person name="Lehrach H."/>
            <person name="Reinhardt R."/>
            <person name="Weissenbach J."/>
            <person name="Roy S.W."/>
            <person name="Artiguenave F."/>
            <person name="Postlethwait J.H."/>
            <person name="Manak J.R."/>
            <person name="Thompson E.M."/>
            <person name="Jaillon O."/>
            <person name="Du Pasquier L."/>
            <person name="Boudinot P."/>
            <person name="Liberles D.A."/>
            <person name="Volff J.N."/>
            <person name="Philippe H."/>
            <person name="Lenhard B."/>
            <person name="Roest Crollius H."/>
            <person name="Wincker P."/>
            <person name="Chourrout D."/>
        </authorList>
    </citation>
    <scope>NUCLEOTIDE SEQUENCE [LARGE SCALE GENOMIC DNA]</scope>
</reference>
<dbReference type="SUPFAM" id="SSF81324">
    <property type="entry name" value="Voltage-gated potassium channels"/>
    <property type="match status" value="1"/>
</dbReference>
<accession>E4X6H9</accession>
<keyword evidence="7 11" id="KW-1133">Transmembrane helix</keyword>
<gene>
    <name evidence="13" type="ORF">GSOID_T00003217001</name>
</gene>
<dbReference type="GO" id="GO:0008076">
    <property type="term" value="C:voltage-gated potassium channel complex"/>
    <property type="evidence" value="ECO:0007669"/>
    <property type="project" value="InterPro"/>
</dbReference>
<evidence type="ECO:0000256" key="7">
    <source>
        <dbReference type="ARBA" id="ARBA00022989"/>
    </source>
</evidence>
<dbReference type="PRINTS" id="PR00169">
    <property type="entry name" value="KCHANNEL"/>
</dbReference>
<evidence type="ECO:0000256" key="11">
    <source>
        <dbReference type="SAM" id="Phobius"/>
    </source>
</evidence>
<sequence>MVAIFGILDRDDIADFFLSKIEDSVLSNVIEFLRALRLLRLVHLSTHMSTLRMISDVVKDSREQLFFLMFIFAFSSIGFGTLFYIFEHSPGCGPTSIPDAMWWSSSTITTLGYGDLFPVTNPGKVCAVVCSIMGVLAISLPLPAIVNSYQRVKNREKIEKMRSRILALPTASTTKNAKTIFFMFDDRKAWDFMR</sequence>
<evidence type="ECO:0000256" key="3">
    <source>
        <dbReference type="ARBA" id="ARBA00022538"/>
    </source>
</evidence>
<feature type="transmembrane region" description="Helical" evidence="11">
    <location>
        <begin position="65"/>
        <end position="86"/>
    </location>
</feature>
<dbReference type="Proteomes" id="UP000001307">
    <property type="component" value="Unassembled WGS sequence"/>
</dbReference>
<keyword evidence="9 11" id="KW-0472">Membrane</keyword>
<dbReference type="GO" id="GO:0001508">
    <property type="term" value="P:action potential"/>
    <property type="evidence" value="ECO:0007669"/>
    <property type="project" value="TreeGrafter"/>
</dbReference>
<evidence type="ECO:0000313" key="14">
    <source>
        <dbReference type="Proteomes" id="UP000001307"/>
    </source>
</evidence>
<keyword evidence="5" id="KW-0631">Potassium channel</keyword>
<dbReference type="InterPro" id="IPR005821">
    <property type="entry name" value="Ion_trans_dom"/>
</dbReference>
<evidence type="ECO:0000256" key="2">
    <source>
        <dbReference type="ARBA" id="ARBA00022448"/>
    </source>
</evidence>
<dbReference type="Gene3D" id="1.10.287.70">
    <property type="match status" value="1"/>
</dbReference>
<dbReference type="InterPro" id="IPR028325">
    <property type="entry name" value="VG_K_chnl"/>
</dbReference>
<evidence type="ECO:0000313" key="13">
    <source>
        <dbReference type="EMBL" id="CBY07861.1"/>
    </source>
</evidence>
<evidence type="ECO:0000256" key="1">
    <source>
        <dbReference type="ARBA" id="ARBA00004141"/>
    </source>
</evidence>
<evidence type="ECO:0000259" key="12">
    <source>
        <dbReference type="Pfam" id="PF00520"/>
    </source>
</evidence>
<organism evidence="13">
    <name type="scientific">Oikopleura dioica</name>
    <name type="common">Tunicate</name>
    <dbReference type="NCBI Taxonomy" id="34765"/>
    <lineage>
        <taxon>Eukaryota</taxon>
        <taxon>Metazoa</taxon>
        <taxon>Chordata</taxon>
        <taxon>Tunicata</taxon>
        <taxon>Appendicularia</taxon>
        <taxon>Copelata</taxon>
        <taxon>Oikopleuridae</taxon>
        <taxon>Oikopleura</taxon>
    </lineage>
</organism>
<keyword evidence="2" id="KW-0813">Transport</keyword>
<evidence type="ECO:0000256" key="8">
    <source>
        <dbReference type="ARBA" id="ARBA00023065"/>
    </source>
</evidence>
<keyword evidence="14" id="KW-1185">Reference proteome</keyword>
<feature type="domain" description="Ion transport" evidence="12">
    <location>
        <begin position="25"/>
        <end position="156"/>
    </location>
</feature>
<dbReference type="PANTHER" id="PTHR11537">
    <property type="entry name" value="VOLTAGE-GATED POTASSIUM CHANNEL"/>
    <property type="match status" value="1"/>
</dbReference>
<name>E4X6H9_OIKDI</name>
<dbReference type="PANTHER" id="PTHR11537:SF254">
    <property type="entry name" value="POTASSIUM VOLTAGE-GATED CHANNEL PROTEIN SHAB"/>
    <property type="match status" value="1"/>
</dbReference>
<dbReference type="OrthoDB" id="415460at2759"/>
<keyword evidence="6" id="KW-0630">Potassium</keyword>
<evidence type="ECO:0000256" key="10">
    <source>
        <dbReference type="ARBA" id="ARBA00023303"/>
    </source>
</evidence>
<dbReference type="FunFam" id="1.10.287.70:FF:000028">
    <property type="entry name" value="potassium voltage-gated channel subfamily D member 3"/>
    <property type="match status" value="1"/>
</dbReference>
<evidence type="ECO:0000256" key="6">
    <source>
        <dbReference type="ARBA" id="ARBA00022958"/>
    </source>
</evidence>
<dbReference type="Pfam" id="PF00520">
    <property type="entry name" value="Ion_trans"/>
    <property type="match status" value="1"/>
</dbReference>
<keyword evidence="4 11" id="KW-0812">Transmembrane</keyword>